<dbReference type="GO" id="GO:0005737">
    <property type="term" value="C:cytoplasm"/>
    <property type="evidence" value="ECO:0007669"/>
    <property type="project" value="UniProtKB-SubCell"/>
</dbReference>
<dbReference type="GO" id="GO:0016887">
    <property type="term" value="F:ATP hydrolysis activity"/>
    <property type="evidence" value="ECO:0007669"/>
    <property type="project" value="InterPro"/>
</dbReference>
<dbReference type="GO" id="GO:0030254">
    <property type="term" value="P:protein secretion by the type III secretion system"/>
    <property type="evidence" value="ECO:0007669"/>
    <property type="project" value="InterPro"/>
</dbReference>
<sequence length="438" mass="48267">MTNLDYEKNQLHYWQPYRTCGLLSKVSGNLLEAQGLSACLGELCQIHSQKYPNLLAEVIGFHNQTTLLMSLSPMHHIALGTEVIPLRRPPSLHLSDSLLGRVIDAFGHPVDNKGNLPKTRIQPLISSPPSPLSRKPVQEIFPTGIKAIDAFLTLGKGQRIGVFSEPGSGKSSLLSAIATGSQSTINVIALIGERGREVREYIEQHSVGLQQQRTIILISPAHETAPTKVIAGRAAMTIAEYFRDQGHDVLFIMDSLSRWIAALQEVALATGETLTAHHYAASVFYHVSEFIERAGNNDRGSITALYAILHYLDHPDIFTDYLKSLLDGHFFLTNQGKAFSSPPIDILSSLSRSAKKLALPHHYAAAEKLRALLKAYHEALDIIQLGAYVPGQDKNLDEAIKILPSIKNFLSQPLSSYCQLENTLKELEHLGNIESETH</sequence>
<dbReference type="InterPro" id="IPR027417">
    <property type="entry name" value="P-loop_NTPase"/>
</dbReference>
<keyword evidence="7" id="KW-1278">Translocase</keyword>
<evidence type="ECO:0000256" key="7">
    <source>
        <dbReference type="ARBA" id="ARBA00022967"/>
    </source>
</evidence>
<dbReference type="EMBL" id="CP015840">
    <property type="protein sequence ID" value="ANG65974.1"/>
    <property type="molecule type" value="Genomic_DNA"/>
</dbReference>
<evidence type="ECO:0000256" key="1">
    <source>
        <dbReference type="ARBA" id="ARBA00004496"/>
    </source>
</evidence>
<accession>A0A173DYG6</accession>
<dbReference type="OrthoDB" id="9801639at2"/>
<dbReference type="InterPro" id="IPR040627">
    <property type="entry name" value="T3SS_ATPase_C"/>
</dbReference>
<keyword evidence="5" id="KW-0067">ATP-binding</keyword>
<dbReference type="SUPFAM" id="SSF52540">
    <property type="entry name" value="P-loop containing nucleoside triphosphate hydrolases"/>
    <property type="match status" value="1"/>
</dbReference>
<dbReference type="GO" id="GO:0005524">
    <property type="term" value="F:ATP binding"/>
    <property type="evidence" value="ECO:0007669"/>
    <property type="project" value="UniProtKB-KW"/>
</dbReference>
<keyword evidence="4" id="KW-0547">Nucleotide-binding</keyword>
<feature type="domain" description="AAA+ ATPase" evidence="8">
    <location>
        <begin position="156"/>
        <end position="336"/>
    </location>
</feature>
<evidence type="ECO:0000256" key="6">
    <source>
        <dbReference type="ARBA" id="ARBA00022927"/>
    </source>
</evidence>
<gene>
    <name evidence="9" type="ORF">M787_001380</name>
</gene>
<evidence type="ECO:0000313" key="9">
    <source>
        <dbReference type="EMBL" id="ANG65974.1"/>
    </source>
</evidence>
<keyword evidence="3" id="KW-0963">Cytoplasm</keyword>
<evidence type="ECO:0000256" key="3">
    <source>
        <dbReference type="ARBA" id="ARBA00022490"/>
    </source>
</evidence>
<dbReference type="AlphaFoldDB" id="A0A173DYG6"/>
<dbReference type="InterPro" id="IPR000194">
    <property type="entry name" value="ATPase_F1/V1/A1_a/bsu_nucl-bd"/>
</dbReference>
<reference evidence="9 10" key="1">
    <citation type="journal article" date="2014" name="Syst. Appl. Microbiol.">
        <title>Evidence for the existence of two new members of the family Chlamydiaceae and proposal of Chlamydia avium sp. nov. and Chlamydia gallinacea sp. nov.</title>
        <authorList>
            <person name="Sachse K."/>
            <person name="Laroucau K."/>
            <person name="Riege K."/>
            <person name="Wehner S."/>
            <person name="Dilcher M."/>
            <person name="Creasy H.H."/>
            <person name="Weidmann M."/>
            <person name="Myers G."/>
            <person name="Vorimore F."/>
            <person name="Vicari N."/>
            <person name="Magnino S."/>
            <person name="Liebler-Tenorio E."/>
            <person name="Ruettger A."/>
            <person name="Bavoil P.M."/>
            <person name="Hufert F.T."/>
            <person name="Rossello-Mora R."/>
            <person name="Marz M."/>
        </authorList>
    </citation>
    <scope>NUCLEOTIDE SEQUENCE [LARGE SCALE GENOMIC DNA]</scope>
    <source>
        <strain evidence="9 10">08-1274/3</strain>
    </source>
</reference>
<dbReference type="InterPro" id="IPR005714">
    <property type="entry name" value="ATPase_T3SS_FliI/YscN"/>
</dbReference>
<dbReference type="RefSeq" id="WP_021828674.1">
    <property type="nucleotide sequence ID" value="NZ_CP015840.1"/>
</dbReference>
<dbReference type="Gene3D" id="3.40.50.12240">
    <property type="match status" value="1"/>
</dbReference>
<protein>
    <submittedName>
        <fullName evidence="9">Type III secretion protein ATPase</fullName>
    </submittedName>
</protein>
<dbReference type="InterPro" id="IPR050053">
    <property type="entry name" value="ATPase_alpha/beta_chains"/>
</dbReference>
<dbReference type="STRING" id="1143323.M787_001380"/>
<dbReference type="InterPro" id="IPR004100">
    <property type="entry name" value="ATPase_F1/V1/A1_a/bsu_N"/>
</dbReference>
<dbReference type="Pfam" id="PF18269">
    <property type="entry name" value="T3SS_ATPase_C"/>
    <property type="match status" value="1"/>
</dbReference>
<organism evidence="9 10">
    <name type="scientific">Chlamydia gallinacea 08-1274/3</name>
    <dbReference type="NCBI Taxonomy" id="1143323"/>
    <lineage>
        <taxon>Bacteria</taxon>
        <taxon>Pseudomonadati</taxon>
        <taxon>Chlamydiota</taxon>
        <taxon>Chlamydiia</taxon>
        <taxon>Chlamydiales</taxon>
        <taxon>Chlamydiaceae</taxon>
        <taxon>Chlamydia/Chlamydophila group</taxon>
        <taxon>Chlamydia</taxon>
    </lineage>
</organism>
<dbReference type="PANTHER" id="PTHR15184:SF9">
    <property type="entry name" value="SPI-1 TYPE 3 SECRETION SYSTEM ATPASE"/>
    <property type="match status" value="1"/>
</dbReference>
<dbReference type="Pfam" id="PF00006">
    <property type="entry name" value="ATP-synt_ab"/>
    <property type="match status" value="1"/>
</dbReference>
<dbReference type="Proteomes" id="UP000019147">
    <property type="component" value="Chromosome"/>
</dbReference>
<dbReference type="SMART" id="SM00382">
    <property type="entry name" value="AAA"/>
    <property type="match status" value="1"/>
</dbReference>
<dbReference type="PANTHER" id="PTHR15184">
    <property type="entry name" value="ATP SYNTHASE"/>
    <property type="match status" value="1"/>
</dbReference>
<keyword evidence="6" id="KW-0653">Protein transport</keyword>
<dbReference type="GO" id="GO:0046933">
    <property type="term" value="F:proton-transporting ATP synthase activity, rotational mechanism"/>
    <property type="evidence" value="ECO:0007669"/>
    <property type="project" value="TreeGrafter"/>
</dbReference>
<evidence type="ECO:0000313" key="10">
    <source>
        <dbReference type="Proteomes" id="UP000019147"/>
    </source>
</evidence>
<dbReference type="NCBIfam" id="TIGR01026">
    <property type="entry name" value="fliI_yscN"/>
    <property type="match status" value="1"/>
</dbReference>
<evidence type="ECO:0000256" key="2">
    <source>
        <dbReference type="ARBA" id="ARBA00022448"/>
    </source>
</evidence>
<comment type="subcellular location">
    <subcellularLocation>
        <location evidence="1">Cytoplasm</location>
    </subcellularLocation>
</comment>
<dbReference type="GO" id="GO:0030257">
    <property type="term" value="C:type III protein secretion system complex"/>
    <property type="evidence" value="ECO:0007669"/>
    <property type="project" value="InterPro"/>
</dbReference>
<dbReference type="InterPro" id="IPR003593">
    <property type="entry name" value="AAA+_ATPase"/>
</dbReference>
<evidence type="ECO:0000256" key="4">
    <source>
        <dbReference type="ARBA" id="ARBA00022741"/>
    </source>
</evidence>
<evidence type="ECO:0000259" key="8">
    <source>
        <dbReference type="SMART" id="SM00382"/>
    </source>
</evidence>
<dbReference type="eggNOG" id="COG1157">
    <property type="taxonomic scope" value="Bacteria"/>
</dbReference>
<dbReference type="NCBIfam" id="NF004578">
    <property type="entry name" value="PRK05922.1"/>
    <property type="match status" value="1"/>
</dbReference>
<dbReference type="KEGG" id="cgz:M787_001380"/>
<dbReference type="FunFam" id="3.40.50.12240:FF:000002">
    <property type="entry name" value="Flagellum-specific ATP synthase FliI"/>
    <property type="match status" value="1"/>
</dbReference>
<evidence type="ECO:0000256" key="5">
    <source>
        <dbReference type="ARBA" id="ARBA00022840"/>
    </source>
</evidence>
<keyword evidence="2" id="KW-0813">Transport</keyword>
<name>A0A173DYG6_9CHLA</name>
<dbReference type="GeneID" id="81477955"/>
<dbReference type="Pfam" id="PF02874">
    <property type="entry name" value="ATP-synt_ab_N"/>
    <property type="match status" value="1"/>
</dbReference>
<proteinExistence type="predicted"/>
<dbReference type="CDD" id="cd18117">
    <property type="entry name" value="ATP-synt_flagellum-secretory_path_III_N"/>
    <property type="match status" value="1"/>
</dbReference>